<evidence type="ECO:0000256" key="1">
    <source>
        <dbReference type="ARBA" id="ARBA00004141"/>
    </source>
</evidence>
<evidence type="ECO:0000256" key="5">
    <source>
        <dbReference type="SAM" id="Phobius"/>
    </source>
</evidence>
<dbReference type="Pfam" id="PF04140">
    <property type="entry name" value="ICMT"/>
    <property type="match status" value="1"/>
</dbReference>
<dbReference type="Gene3D" id="1.20.120.1630">
    <property type="match status" value="1"/>
</dbReference>
<evidence type="ECO:0000256" key="4">
    <source>
        <dbReference type="ARBA" id="ARBA00023136"/>
    </source>
</evidence>
<sequence>MNLFGYRFFSSTFEHNIFQDIFCIWLTAECVIFVLTFHKSFFRKSSKKFKDKGSFFSIVIGIYACIYFSFLFRNKLNLILPHSFFFIGIIFMLTGIIIRCWAVFALRRFFSLSVIIESKQSIVKNGPYKLIRHPAYTGTILTLVGISISIRSITSILTALVIISIVYGYRIKIEEKTLINSFGNEYLDYIKSTWKIIPFIF</sequence>
<organism evidence="6 7">
    <name type="scientific">Clostridium luticellarii</name>
    <dbReference type="NCBI Taxonomy" id="1691940"/>
    <lineage>
        <taxon>Bacteria</taxon>
        <taxon>Bacillati</taxon>
        <taxon>Bacillota</taxon>
        <taxon>Clostridia</taxon>
        <taxon>Eubacteriales</taxon>
        <taxon>Clostridiaceae</taxon>
        <taxon>Clostridium</taxon>
    </lineage>
</organism>
<evidence type="ECO:0000313" key="7">
    <source>
        <dbReference type="Proteomes" id="UP000237798"/>
    </source>
</evidence>
<evidence type="ECO:0000256" key="2">
    <source>
        <dbReference type="ARBA" id="ARBA00022692"/>
    </source>
</evidence>
<evidence type="ECO:0000313" key="6">
    <source>
        <dbReference type="EMBL" id="PRR85139.1"/>
    </source>
</evidence>
<comment type="subcellular location">
    <subcellularLocation>
        <location evidence="1">Membrane</location>
        <topology evidence="1">Multi-pass membrane protein</topology>
    </subcellularLocation>
</comment>
<reference evidence="6 7" key="1">
    <citation type="submission" date="2018-03" db="EMBL/GenBank/DDBJ databases">
        <title>Genome sequence of Clostridium luticellarii DSM 29923.</title>
        <authorList>
            <person name="Poehlein A."/>
            <person name="Daniel R."/>
        </authorList>
    </citation>
    <scope>NUCLEOTIDE SEQUENCE [LARGE SCALE GENOMIC DNA]</scope>
    <source>
        <strain evidence="6 7">DSM 29923</strain>
    </source>
</reference>
<dbReference type="InterPro" id="IPR007269">
    <property type="entry name" value="ICMT_MeTrfase"/>
</dbReference>
<keyword evidence="3 5" id="KW-1133">Transmembrane helix</keyword>
<keyword evidence="4 5" id="KW-0472">Membrane</keyword>
<feature type="transmembrane region" description="Helical" evidence="5">
    <location>
        <begin position="140"/>
        <end position="169"/>
    </location>
</feature>
<keyword evidence="6" id="KW-0489">Methyltransferase</keyword>
<dbReference type="EMBL" id="PVXP01000023">
    <property type="protein sequence ID" value="PRR85139.1"/>
    <property type="molecule type" value="Genomic_DNA"/>
</dbReference>
<name>A0A2T0BMN8_9CLOT</name>
<feature type="transmembrane region" description="Helical" evidence="5">
    <location>
        <begin position="54"/>
        <end position="72"/>
    </location>
</feature>
<comment type="caution">
    <text evidence="6">The sequence shown here is derived from an EMBL/GenBank/DDBJ whole genome shotgun (WGS) entry which is preliminary data.</text>
</comment>
<gene>
    <name evidence="6" type="ORF">CLLU_18750</name>
</gene>
<dbReference type="GO" id="GO:0016020">
    <property type="term" value="C:membrane"/>
    <property type="evidence" value="ECO:0007669"/>
    <property type="project" value="UniProtKB-SubCell"/>
</dbReference>
<feature type="transmembrane region" description="Helical" evidence="5">
    <location>
        <begin position="21"/>
        <end position="42"/>
    </location>
</feature>
<dbReference type="PANTHER" id="PTHR43847:SF1">
    <property type="entry name" value="BLL3993 PROTEIN"/>
    <property type="match status" value="1"/>
</dbReference>
<keyword evidence="7" id="KW-1185">Reference proteome</keyword>
<proteinExistence type="predicted"/>
<dbReference type="AlphaFoldDB" id="A0A2T0BMN8"/>
<keyword evidence="6" id="KW-0808">Transferase</keyword>
<dbReference type="Proteomes" id="UP000237798">
    <property type="component" value="Unassembled WGS sequence"/>
</dbReference>
<evidence type="ECO:0000256" key="3">
    <source>
        <dbReference type="ARBA" id="ARBA00022989"/>
    </source>
</evidence>
<dbReference type="GO" id="GO:0032259">
    <property type="term" value="P:methylation"/>
    <property type="evidence" value="ECO:0007669"/>
    <property type="project" value="UniProtKB-KW"/>
</dbReference>
<dbReference type="GO" id="GO:0004671">
    <property type="term" value="F:protein C-terminal S-isoprenylcysteine carboxyl O-methyltransferase activity"/>
    <property type="evidence" value="ECO:0007669"/>
    <property type="project" value="InterPro"/>
</dbReference>
<dbReference type="InterPro" id="IPR052527">
    <property type="entry name" value="Metal_cation-efflux_comp"/>
</dbReference>
<dbReference type="RefSeq" id="WP_106009471.1">
    <property type="nucleotide sequence ID" value="NZ_JALCRC010000037.1"/>
</dbReference>
<keyword evidence="2 5" id="KW-0812">Transmembrane</keyword>
<dbReference type="PANTHER" id="PTHR43847">
    <property type="entry name" value="BLL3993 PROTEIN"/>
    <property type="match status" value="1"/>
</dbReference>
<feature type="transmembrane region" description="Helical" evidence="5">
    <location>
        <begin position="84"/>
        <end position="104"/>
    </location>
</feature>
<dbReference type="OrthoDB" id="272002at2"/>
<accession>A0A2T0BMN8</accession>
<protein>
    <submittedName>
        <fullName evidence="6">Isoprenylcysteine carboxyl methyltransferase (ICMT) family protein</fullName>
    </submittedName>
</protein>